<reference evidence="1 2" key="1">
    <citation type="journal article" date="2018" name="Front. Plant Sci.">
        <title>Red Clover (Trifolium pratense) and Zigzag Clover (T. medium) - A Picture of Genomic Similarities and Differences.</title>
        <authorList>
            <person name="Dluhosova J."/>
            <person name="Istvanek J."/>
            <person name="Nedelnik J."/>
            <person name="Repkova J."/>
        </authorList>
    </citation>
    <scope>NUCLEOTIDE SEQUENCE [LARGE SCALE GENOMIC DNA]</scope>
    <source>
        <strain evidence="2">cv. 10/8</strain>
        <tissue evidence="1">Leaf</tissue>
    </source>
</reference>
<accession>A0A392MQC3</accession>
<organism evidence="1 2">
    <name type="scientific">Trifolium medium</name>
    <dbReference type="NCBI Taxonomy" id="97028"/>
    <lineage>
        <taxon>Eukaryota</taxon>
        <taxon>Viridiplantae</taxon>
        <taxon>Streptophyta</taxon>
        <taxon>Embryophyta</taxon>
        <taxon>Tracheophyta</taxon>
        <taxon>Spermatophyta</taxon>
        <taxon>Magnoliopsida</taxon>
        <taxon>eudicotyledons</taxon>
        <taxon>Gunneridae</taxon>
        <taxon>Pentapetalae</taxon>
        <taxon>rosids</taxon>
        <taxon>fabids</taxon>
        <taxon>Fabales</taxon>
        <taxon>Fabaceae</taxon>
        <taxon>Papilionoideae</taxon>
        <taxon>50 kb inversion clade</taxon>
        <taxon>NPAAA clade</taxon>
        <taxon>Hologalegina</taxon>
        <taxon>IRL clade</taxon>
        <taxon>Trifolieae</taxon>
        <taxon>Trifolium</taxon>
    </lineage>
</organism>
<dbReference type="PANTHER" id="PTHR11139">
    <property type="entry name" value="ATAXIA TELANGIECTASIA MUTATED ATM -RELATED"/>
    <property type="match status" value="1"/>
</dbReference>
<sequence length="299" mass="33187">MSTEPDTSMIVSSPSMNPVYSPPPSIRVPAFEQLLPRLLYCCYGLTWQAQMGGVIGLGALVGKVTVETLCLFQVRIVCGLIYVLKKLPIYAGEEQEELTQVLRVVNNADEANSEARRQSFQGVVDFLAQELFNQNASIIVRKNVQSCLALLASRTGSEVSELVESLYQPFLQPLIMRPLKLKTVDQQVGTVTALNFCLALRPPLLKLTPALVNFLQDALQIAESDENAWVAKFINPKVVRSLTKLHSACIELLCTTMTWADFKTPNHSELRAKISSMFFKPSTCWIPEIVAVAKEGLRQ</sequence>
<dbReference type="GO" id="GO:0005634">
    <property type="term" value="C:nucleus"/>
    <property type="evidence" value="ECO:0007669"/>
    <property type="project" value="TreeGrafter"/>
</dbReference>
<dbReference type="GO" id="GO:0035267">
    <property type="term" value="C:NuA4 histone acetyltransferase complex"/>
    <property type="evidence" value="ECO:0007669"/>
    <property type="project" value="TreeGrafter"/>
</dbReference>
<comment type="caution">
    <text evidence="1">The sequence shown here is derived from an EMBL/GenBank/DDBJ whole genome shotgun (WGS) entry which is preliminary data.</text>
</comment>
<dbReference type="InterPro" id="IPR016024">
    <property type="entry name" value="ARM-type_fold"/>
</dbReference>
<feature type="non-terminal residue" evidence="1">
    <location>
        <position position="299"/>
    </location>
</feature>
<dbReference type="GO" id="GO:0006281">
    <property type="term" value="P:DNA repair"/>
    <property type="evidence" value="ECO:0007669"/>
    <property type="project" value="TreeGrafter"/>
</dbReference>
<dbReference type="InterPro" id="IPR046805">
    <property type="entry name" value="Tra1_ring"/>
</dbReference>
<evidence type="ECO:0000313" key="2">
    <source>
        <dbReference type="Proteomes" id="UP000265520"/>
    </source>
</evidence>
<keyword evidence="2" id="KW-1185">Reference proteome</keyword>
<dbReference type="SUPFAM" id="SSF48371">
    <property type="entry name" value="ARM repeat"/>
    <property type="match status" value="1"/>
</dbReference>
<dbReference type="GO" id="GO:0000124">
    <property type="term" value="C:SAGA complex"/>
    <property type="evidence" value="ECO:0007669"/>
    <property type="project" value="TreeGrafter"/>
</dbReference>
<dbReference type="Proteomes" id="UP000265520">
    <property type="component" value="Unassembled WGS sequence"/>
</dbReference>
<dbReference type="AlphaFoldDB" id="A0A392MQC3"/>
<name>A0A392MQC3_9FABA</name>
<gene>
    <name evidence="1" type="ORF">A2U01_0010647</name>
</gene>
<proteinExistence type="predicted"/>
<protein>
    <submittedName>
        <fullName evidence="1">Transformation/transcription domain-associated protein-like</fullName>
    </submittedName>
</protein>
<evidence type="ECO:0000313" key="1">
    <source>
        <dbReference type="EMBL" id="MCH89746.1"/>
    </source>
</evidence>
<dbReference type="InterPro" id="IPR050517">
    <property type="entry name" value="DDR_Repair_Kinase"/>
</dbReference>
<dbReference type="EMBL" id="LXQA010016801">
    <property type="protein sequence ID" value="MCH89746.1"/>
    <property type="molecule type" value="Genomic_DNA"/>
</dbReference>
<dbReference type="GO" id="GO:0006355">
    <property type="term" value="P:regulation of DNA-templated transcription"/>
    <property type="evidence" value="ECO:0007669"/>
    <property type="project" value="TreeGrafter"/>
</dbReference>
<dbReference type="Pfam" id="PF20206">
    <property type="entry name" value="Tra1_ring"/>
    <property type="match status" value="1"/>
</dbReference>
<dbReference type="PANTHER" id="PTHR11139:SF1">
    <property type="entry name" value="TRANSFORMATION_TRANSCRIPTION DOMAIN-ASSOCIATED PROTEIN"/>
    <property type="match status" value="1"/>
</dbReference>